<dbReference type="Gene3D" id="3.30.1390.30">
    <property type="entry name" value="Penicillin-binding protein 2a, domain 3"/>
    <property type="match status" value="1"/>
</dbReference>
<dbReference type="SUPFAM" id="SSF56519">
    <property type="entry name" value="Penicillin binding protein dimerisation domain"/>
    <property type="match status" value="1"/>
</dbReference>
<dbReference type="InterPro" id="IPR050515">
    <property type="entry name" value="Beta-lactam/transpept"/>
</dbReference>
<evidence type="ECO:0000256" key="4">
    <source>
        <dbReference type="ARBA" id="ARBA00022519"/>
    </source>
</evidence>
<dbReference type="InterPro" id="IPR036138">
    <property type="entry name" value="PBP_dimer_sf"/>
</dbReference>
<dbReference type="GO" id="GO:0071555">
    <property type="term" value="P:cell wall organization"/>
    <property type="evidence" value="ECO:0007669"/>
    <property type="project" value="UniProtKB-KW"/>
</dbReference>
<dbReference type="RefSeq" id="WP_036559211.1">
    <property type="nucleotide sequence ID" value="NZ_JRNI01000024.1"/>
</dbReference>
<evidence type="ECO:0000256" key="1">
    <source>
        <dbReference type="ARBA" id="ARBA00004167"/>
    </source>
</evidence>
<dbReference type="HAMAP" id="MF_02081">
    <property type="entry name" value="MrdA_transpept"/>
    <property type="match status" value="1"/>
</dbReference>
<evidence type="ECO:0000256" key="2">
    <source>
        <dbReference type="ARBA" id="ARBA00004236"/>
    </source>
</evidence>
<dbReference type="EC" id="3.4.16.4" evidence="14"/>
<gene>
    <name evidence="14" type="primary">mrdA</name>
    <name evidence="18" type="ORF">HMPREF2130_06365</name>
</gene>
<feature type="domain" description="Penicillin-binding protein dimerisation" evidence="17">
    <location>
        <begin position="62"/>
        <end position="237"/>
    </location>
</feature>
<dbReference type="InterPro" id="IPR017790">
    <property type="entry name" value="Penicillin-binding_protein_2"/>
</dbReference>
<evidence type="ECO:0000256" key="11">
    <source>
        <dbReference type="ARBA" id="ARBA00022989"/>
    </source>
</evidence>
<dbReference type="GO" id="GO:0009002">
    <property type="term" value="F:serine-type D-Ala-D-Ala carboxypeptidase activity"/>
    <property type="evidence" value="ECO:0007669"/>
    <property type="project" value="UniProtKB-UniRule"/>
</dbReference>
<evidence type="ECO:0000256" key="3">
    <source>
        <dbReference type="ARBA" id="ARBA00022475"/>
    </source>
</evidence>
<sequence>MFEQRRRIKIERSRNRLRVAVAAVFVLACFTILIYRLWVLQVERYQGFSERADNNRISLVPITPKRGNIYDRNGEILAHSYRDYTLEVVPGQVKNIDALIEEVSNIIPISTLDIRRFKQRMEANTRYTSIILRSNLTDEEAATFAVRAFKYPGVSIRARWVREYPQGESAAHLIGYIGRISEKDRERIEEAGLIGDYRGTDVIGKKGLELSYEKQLHGKPGWEQVEIAASGRPVRVLERSDPIPGDNLRLSIDMGLQRMIEGVFNDEKNSQRGAVVAIDPRNGQVLAYVSAPSFDPNLFVDGIDVENWRRLSDSPDHPLIDRPIYGTFPIGSTYKPFIALAALTLNARDAKTRIHDPGYFEFGGQRFRNAGSAVYGSLDMHRALVVSSDTYFFGLGPILGVDAIHDFAIQFGFGKQTGIDLPHEKKGILPSRAWKQSAFKNPKQQSWFPGETISVAVGQGYNSFTIMQLAQATATLAANGVYTRPHIVNWLENPSQRRAEQVVRAPEYKIDLRQADIDVIKRALAEVPTHGTARRVFQRTNYKSAGKTGTAQVFSLRGATYNARNLNKRLHDHALYMGYAPVENPTIAVAVIVENGGWGSTVAAPIARKVFDYWLADDVQHRNQQSYVPNFLEEGDLSESVSPDIEIPAAPTNLEEEEEQQPLPEIVGNPTTNQQTRRRALTPAEGGVGG</sequence>
<dbReference type="GO" id="GO:0071972">
    <property type="term" value="F:peptidoglycan L,D-transpeptidase activity"/>
    <property type="evidence" value="ECO:0007669"/>
    <property type="project" value="TreeGrafter"/>
</dbReference>
<dbReference type="Gene3D" id="3.90.1310.10">
    <property type="entry name" value="Penicillin-binding protein 2a (Domain 2)"/>
    <property type="match status" value="1"/>
</dbReference>
<dbReference type="Pfam" id="PF00905">
    <property type="entry name" value="Transpeptidase"/>
    <property type="match status" value="1"/>
</dbReference>
<dbReference type="GO" id="GO:0009252">
    <property type="term" value="P:peptidoglycan biosynthetic process"/>
    <property type="evidence" value="ECO:0007669"/>
    <property type="project" value="UniProtKB-UniRule"/>
</dbReference>
<keyword evidence="5 14" id="KW-0121">Carboxypeptidase</keyword>
<dbReference type="Pfam" id="PF03717">
    <property type="entry name" value="PBP_dimer"/>
    <property type="match status" value="1"/>
</dbReference>
<reference evidence="18 19" key="1">
    <citation type="submission" date="2014-07" db="EMBL/GenBank/DDBJ databases">
        <authorList>
            <person name="McCorrison J."/>
            <person name="Sanka R."/>
            <person name="Torralba M."/>
            <person name="Gillis M."/>
            <person name="Haft D.H."/>
            <person name="Methe B."/>
            <person name="Sutton G."/>
            <person name="Nelson K.E."/>
        </authorList>
    </citation>
    <scope>NUCLEOTIDE SEQUENCE [LARGE SCALE GENOMIC DNA]</scope>
    <source>
        <strain evidence="18 19">DNF00040</strain>
    </source>
</reference>
<feature type="domain" description="Penicillin-binding protein transpeptidase" evidence="16">
    <location>
        <begin position="273"/>
        <end position="611"/>
    </location>
</feature>
<dbReference type="InterPro" id="IPR012338">
    <property type="entry name" value="Beta-lactam/transpept-like"/>
</dbReference>
<comment type="subcellular location">
    <subcellularLocation>
        <location evidence="14">Cell inner membrane</location>
        <topology evidence="14">Single-pass membrane protein</topology>
    </subcellularLocation>
    <subcellularLocation>
        <location evidence="2">Cell membrane</location>
    </subcellularLocation>
    <subcellularLocation>
        <location evidence="1">Membrane</location>
        <topology evidence="1">Single-pass membrane protein</topology>
    </subcellularLocation>
</comment>
<evidence type="ECO:0000256" key="7">
    <source>
        <dbReference type="ARBA" id="ARBA00022692"/>
    </source>
</evidence>
<dbReference type="eggNOG" id="COG0768">
    <property type="taxonomic scope" value="Bacteria"/>
</dbReference>
<keyword evidence="13 14" id="KW-0961">Cell wall biogenesis/degradation</keyword>
<accession>A0A095Z7W3</accession>
<dbReference type="PROSITE" id="PS51257">
    <property type="entry name" value="PROKAR_LIPOPROTEIN"/>
    <property type="match status" value="1"/>
</dbReference>
<protein>
    <recommendedName>
        <fullName evidence="14">Peptidoglycan D,D-transpeptidase MrdA</fullName>
        <ecNumber evidence="14">3.4.16.4</ecNumber>
    </recommendedName>
    <alternativeName>
        <fullName evidence="14">Penicillin-binding protein 2</fullName>
        <shortName evidence="14">PBP-2</shortName>
    </alternativeName>
</protein>
<evidence type="ECO:0000256" key="12">
    <source>
        <dbReference type="ARBA" id="ARBA00023136"/>
    </source>
</evidence>
<proteinExistence type="inferred from homology"/>
<comment type="function">
    <text evidence="14">Catalyzes cross-linking of the peptidoglycan cell wall.</text>
</comment>
<dbReference type="InterPro" id="IPR001460">
    <property type="entry name" value="PCN-bd_Tpept"/>
</dbReference>
<dbReference type="GO" id="GO:0008360">
    <property type="term" value="P:regulation of cell shape"/>
    <property type="evidence" value="ECO:0007669"/>
    <property type="project" value="UniProtKB-KW"/>
</dbReference>
<evidence type="ECO:0000256" key="8">
    <source>
        <dbReference type="ARBA" id="ARBA00022801"/>
    </source>
</evidence>
<evidence type="ECO:0000256" key="6">
    <source>
        <dbReference type="ARBA" id="ARBA00022670"/>
    </source>
</evidence>
<keyword evidence="19" id="KW-1185">Reference proteome</keyword>
<feature type="transmembrane region" description="Helical" evidence="14">
    <location>
        <begin position="20"/>
        <end position="38"/>
    </location>
</feature>
<keyword evidence="11 14" id="KW-1133">Transmembrane helix</keyword>
<dbReference type="GO" id="GO:0006508">
    <property type="term" value="P:proteolysis"/>
    <property type="evidence" value="ECO:0007669"/>
    <property type="project" value="UniProtKB-KW"/>
</dbReference>
<evidence type="ECO:0000313" key="19">
    <source>
        <dbReference type="Proteomes" id="UP000029629"/>
    </source>
</evidence>
<keyword evidence="6 14" id="KW-0645">Protease</keyword>
<dbReference type="GO" id="GO:0005886">
    <property type="term" value="C:plasma membrane"/>
    <property type="evidence" value="ECO:0007669"/>
    <property type="project" value="UniProtKB-SubCell"/>
</dbReference>
<dbReference type="PANTHER" id="PTHR30627:SF2">
    <property type="entry name" value="PEPTIDOGLYCAN D,D-TRANSPEPTIDASE MRDA"/>
    <property type="match status" value="1"/>
</dbReference>
<dbReference type="Gene3D" id="3.40.710.10">
    <property type="entry name" value="DD-peptidase/beta-lactamase superfamily"/>
    <property type="match status" value="1"/>
</dbReference>
<comment type="catalytic activity">
    <reaction evidence="14">
        <text>Preferential cleavage: (Ac)2-L-Lys-D-Ala-|-D-Ala. Also transpeptidation of peptidyl-alanyl moieties that are N-acyl substituents of D-alanine.</text>
        <dbReference type="EC" id="3.4.16.4"/>
    </reaction>
</comment>
<comment type="caution">
    <text evidence="14">Lacks conserved residue(s) required for the propagation of feature annotation.</text>
</comment>
<comment type="similarity">
    <text evidence="14">Belongs to the transpeptidase family. MrdA subfamily.</text>
</comment>
<keyword evidence="3 14" id="KW-1003">Cell membrane</keyword>
<dbReference type="AlphaFoldDB" id="A0A095Z7W3"/>
<dbReference type="Proteomes" id="UP000029629">
    <property type="component" value="Unassembled WGS sequence"/>
</dbReference>
<feature type="region of interest" description="Disordered" evidence="15">
    <location>
        <begin position="635"/>
        <end position="690"/>
    </location>
</feature>
<dbReference type="EMBL" id="JRNI01000024">
    <property type="protein sequence ID" value="KGF30441.1"/>
    <property type="molecule type" value="Genomic_DNA"/>
</dbReference>
<keyword evidence="7 14" id="KW-0812">Transmembrane</keyword>
<dbReference type="UniPathway" id="UPA00219"/>
<name>A0A095Z7W3_9BURK</name>
<keyword evidence="4 14" id="KW-0997">Cell inner membrane</keyword>
<evidence type="ECO:0000256" key="15">
    <source>
        <dbReference type="SAM" id="MobiDB-lite"/>
    </source>
</evidence>
<comment type="caution">
    <text evidence="18">The sequence shown here is derived from an EMBL/GenBank/DDBJ whole genome shotgun (WGS) entry which is preliminary data.</text>
</comment>
<dbReference type="PANTHER" id="PTHR30627">
    <property type="entry name" value="PEPTIDOGLYCAN D,D-TRANSPEPTIDASE"/>
    <property type="match status" value="1"/>
</dbReference>
<comment type="pathway">
    <text evidence="14">Cell wall biogenesis; peptidoglycan biosynthesis.</text>
</comment>
<dbReference type="NCBIfam" id="TIGR03423">
    <property type="entry name" value="pbp2_mrdA"/>
    <property type="match status" value="1"/>
</dbReference>
<evidence type="ECO:0000256" key="10">
    <source>
        <dbReference type="ARBA" id="ARBA00022984"/>
    </source>
</evidence>
<evidence type="ECO:0000256" key="14">
    <source>
        <dbReference type="HAMAP-Rule" id="MF_02081"/>
    </source>
</evidence>
<keyword evidence="10 14" id="KW-0573">Peptidoglycan synthesis</keyword>
<evidence type="ECO:0000256" key="13">
    <source>
        <dbReference type="ARBA" id="ARBA00023316"/>
    </source>
</evidence>
<evidence type="ECO:0000256" key="9">
    <source>
        <dbReference type="ARBA" id="ARBA00022960"/>
    </source>
</evidence>
<keyword evidence="12 14" id="KW-0472">Membrane</keyword>
<evidence type="ECO:0000313" key="18">
    <source>
        <dbReference type="EMBL" id="KGF30441.1"/>
    </source>
</evidence>
<dbReference type="SUPFAM" id="SSF56601">
    <property type="entry name" value="beta-lactamase/transpeptidase-like"/>
    <property type="match status" value="1"/>
</dbReference>
<keyword evidence="8 14" id="KW-0378">Hydrolase</keyword>
<organism evidence="18 19">
    <name type="scientific">Oligella urethralis DNF00040</name>
    <dbReference type="NCBI Taxonomy" id="1401065"/>
    <lineage>
        <taxon>Bacteria</taxon>
        <taxon>Pseudomonadati</taxon>
        <taxon>Pseudomonadota</taxon>
        <taxon>Betaproteobacteria</taxon>
        <taxon>Burkholderiales</taxon>
        <taxon>Alcaligenaceae</taxon>
        <taxon>Oligella</taxon>
    </lineage>
</organism>
<dbReference type="InterPro" id="IPR005311">
    <property type="entry name" value="PBP_dimer"/>
</dbReference>
<dbReference type="OrthoDB" id="9789078at2"/>
<evidence type="ECO:0000256" key="5">
    <source>
        <dbReference type="ARBA" id="ARBA00022645"/>
    </source>
</evidence>
<dbReference type="GO" id="GO:0008658">
    <property type="term" value="F:penicillin binding"/>
    <property type="evidence" value="ECO:0007669"/>
    <property type="project" value="InterPro"/>
</dbReference>
<evidence type="ECO:0000259" key="17">
    <source>
        <dbReference type="Pfam" id="PF03717"/>
    </source>
</evidence>
<keyword evidence="9 14" id="KW-0133">Cell shape</keyword>
<feature type="active site" description="Acyl-ester intermediate" evidence="14">
    <location>
        <position position="332"/>
    </location>
</feature>
<evidence type="ECO:0000259" key="16">
    <source>
        <dbReference type="Pfam" id="PF00905"/>
    </source>
</evidence>